<dbReference type="AlphaFoldDB" id="A0AAD4S6B5"/>
<feature type="compositionally biased region" description="Polar residues" evidence="1">
    <location>
        <begin position="1"/>
        <end position="11"/>
    </location>
</feature>
<evidence type="ECO:0000313" key="3">
    <source>
        <dbReference type="Proteomes" id="UP001202328"/>
    </source>
</evidence>
<comment type="caution">
    <text evidence="2">The sequence shown here is derived from an EMBL/GenBank/DDBJ whole genome shotgun (WGS) entry which is preliminary data.</text>
</comment>
<gene>
    <name evidence="2" type="ORF">MKW98_031667</name>
</gene>
<dbReference type="EMBL" id="JAJJMB010014022">
    <property type="protein sequence ID" value="KAI3864075.1"/>
    <property type="molecule type" value="Genomic_DNA"/>
</dbReference>
<sequence>SHHTQTCTNPLISEYSAPARRKSSGRDSFNEQLTEEKAVSTFQRFEPIMNRKSDFRSRSNPTI</sequence>
<reference evidence="2" key="1">
    <citation type="submission" date="2022-04" db="EMBL/GenBank/DDBJ databases">
        <title>A functionally conserved STORR gene fusion in Papaver species that diverged 16.8 million years ago.</title>
        <authorList>
            <person name="Catania T."/>
        </authorList>
    </citation>
    <scope>NUCLEOTIDE SEQUENCE</scope>
    <source>
        <strain evidence="2">S-188037</strain>
    </source>
</reference>
<accession>A0AAD4S6B5</accession>
<feature type="non-terminal residue" evidence="2">
    <location>
        <position position="1"/>
    </location>
</feature>
<proteinExistence type="predicted"/>
<evidence type="ECO:0000313" key="2">
    <source>
        <dbReference type="EMBL" id="KAI3864075.1"/>
    </source>
</evidence>
<feature type="region of interest" description="Disordered" evidence="1">
    <location>
        <begin position="1"/>
        <end position="63"/>
    </location>
</feature>
<protein>
    <submittedName>
        <fullName evidence="2">Uncharacterized protein</fullName>
    </submittedName>
</protein>
<feature type="compositionally biased region" description="Basic and acidic residues" evidence="1">
    <location>
        <begin position="24"/>
        <end position="38"/>
    </location>
</feature>
<name>A0AAD4S6B5_9MAGN</name>
<dbReference type="Proteomes" id="UP001202328">
    <property type="component" value="Unassembled WGS sequence"/>
</dbReference>
<evidence type="ECO:0000256" key="1">
    <source>
        <dbReference type="SAM" id="MobiDB-lite"/>
    </source>
</evidence>
<keyword evidence="3" id="KW-1185">Reference proteome</keyword>
<organism evidence="2 3">
    <name type="scientific">Papaver atlanticum</name>
    <dbReference type="NCBI Taxonomy" id="357466"/>
    <lineage>
        <taxon>Eukaryota</taxon>
        <taxon>Viridiplantae</taxon>
        <taxon>Streptophyta</taxon>
        <taxon>Embryophyta</taxon>
        <taxon>Tracheophyta</taxon>
        <taxon>Spermatophyta</taxon>
        <taxon>Magnoliopsida</taxon>
        <taxon>Ranunculales</taxon>
        <taxon>Papaveraceae</taxon>
        <taxon>Papaveroideae</taxon>
        <taxon>Papaver</taxon>
    </lineage>
</organism>